<evidence type="ECO:0000313" key="2">
    <source>
        <dbReference type="Proteomes" id="UP000664795"/>
    </source>
</evidence>
<dbReference type="EMBL" id="JAFMYU010000012">
    <property type="protein sequence ID" value="MBO0932404.1"/>
    <property type="molecule type" value="Genomic_DNA"/>
</dbReference>
<proteinExistence type="predicted"/>
<reference evidence="1 2" key="1">
    <citation type="submission" date="2021-03" db="EMBL/GenBank/DDBJ databases">
        <title>Fibrella sp. HMF5036 genome sequencing and assembly.</title>
        <authorList>
            <person name="Kang H."/>
            <person name="Kim H."/>
            <person name="Bae S."/>
            <person name="Joh K."/>
        </authorList>
    </citation>
    <scope>NUCLEOTIDE SEQUENCE [LARGE SCALE GENOMIC DNA]</scope>
    <source>
        <strain evidence="1 2">HMF5036</strain>
    </source>
</reference>
<dbReference type="AlphaFoldDB" id="A0A939G5B4"/>
<evidence type="ECO:0000313" key="1">
    <source>
        <dbReference type="EMBL" id="MBO0932404.1"/>
    </source>
</evidence>
<organism evidence="1 2">
    <name type="scientific">Fibrella aquatilis</name>
    <dbReference type="NCBI Taxonomy" id="2817059"/>
    <lineage>
        <taxon>Bacteria</taxon>
        <taxon>Pseudomonadati</taxon>
        <taxon>Bacteroidota</taxon>
        <taxon>Cytophagia</taxon>
        <taxon>Cytophagales</taxon>
        <taxon>Spirosomataceae</taxon>
        <taxon>Fibrella</taxon>
    </lineage>
</organism>
<sequence length="285" mass="31909">MTTSDAIGTIQAIRDTYATKPIETSWFRSFFAKPPAPPTPKPGAYAWLTLADLLDEQFEPQQVADAHPIPTDTDYVAELNELGRVLRWVEQAGTVAQFEDRLAELLLGMAYMAAEHIRANNNNYPSNSISAKIWMDGASLRGFCQTLTDYKLRQDDRHKAIDAAYYKARITLAIMGHYPSEVGPDMVQVGRLYEQCDDAEMAETFYQPVVNDFASFLADYEAWPAVNPANYNEDSDDVGPLGDNERLTLQALIEACEGLIRVGVYGNNSDLIRRAEAVLRKHTFD</sequence>
<gene>
    <name evidence="1" type="ORF">J2I48_15440</name>
</gene>
<name>A0A939G5B4_9BACT</name>
<accession>A0A939G5B4</accession>
<comment type="caution">
    <text evidence="1">The sequence shown here is derived from an EMBL/GenBank/DDBJ whole genome shotgun (WGS) entry which is preliminary data.</text>
</comment>
<keyword evidence="2" id="KW-1185">Reference proteome</keyword>
<protein>
    <submittedName>
        <fullName evidence="1">Uncharacterized protein</fullName>
    </submittedName>
</protein>
<dbReference type="RefSeq" id="WP_207336367.1">
    <property type="nucleotide sequence ID" value="NZ_JAFMYU010000012.1"/>
</dbReference>
<dbReference type="Proteomes" id="UP000664795">
    <property type="component" value="Unassembled WGS sequence"/>
</dbReference>